<protein>
    <submittedName>
        <fullName evidence="2">Uncharacterized protein</fullName>
    </submittedName>
</protein>
<sequence length="306" mass="32748">MSIKTIIRVAAIGALAAMPAAAPAGRDEEVNFTAWSSGDCGTDKSKAFDEMSTEITAWKTTAHPIKCTKNSGEQLPAALPLHEGQLGCAAVSLPHKYDLAYCCGPDCVGPLPSEKKREAATDELSAVLFNATGTSLPLPVDHLREKKEKREACSFNRTPKGLRKIFRKPRKTSPTVDCQSDASTDCSISGVYTTGNTIGDSRSDSDEFSAGAAWFVEASISHSEGTSHEISREESYSRQYTLSVAPGSSGYLIFTPQYTCGEGKFEGSDCDQAAVKAGNREWCVPSLIKGENGTMPDGKWSVLKTN</sequence>
<gene>
    <name evidence="2" type="ORF">PG991_001588</name>
</gene>
<evidence type="ECO:0000313" key="2">
    <source>
        <dbReference type="EMBL" id="KAK8036451.1"/>
    </source>
</evidence>
<keyword evidence="1" id="KW-0732">Signal</keyword>
<comment type="caution">
    <text evidence="2">The sequence shown here is derived from an EMBL/GenBank/DDBJ whole genome shotgun (WGS) entry which is preliminary data.</text>
</comment>
<name>A0ABR1SQ41_9PEZI</name>
<reference evidence="2 3" key="1">
    <citation type="submission" date="2023-01" db="EMBL/GenBank/DDBJ databases">
        <title>Analysis of 21 Apiospora genomes using comparative genomics revels a genus with tremendous synthesis potential of carbohydrate active enzymes and secondary metabolites.</title>
        <authorList>
            <person name="Sorensen T."/>
        </authorList>
    </citation>
    <scope>NUCLEOTIDE SEQUENCE [LARGE SCALE GENOMIC DNA]</scope>
    <source>
        <strain evidence="2 3">CBS 20057</strain>
    </source>
</reference>
<feature type="signal peptide" evidence="1">
    <location>
        <begin position="1"/>
        <end position="16"/>
    </location>
</feature>
<proteinExistence type="predicted"/>
<keyword evidence="3" id="KW-1185">Reference proteome</keyword>
<dbReference type="EMBL" id="JAQQWI010000004">
    <property type="protein sequence ID" value="KAK8036451.1"/>
    <property type="molecule type" value="Genomic_DNA"/>
</dbReference>
<feature type="chain" id="PRO_5045247885" evidence="1">
    <location>
        <begin position="17"/>
        <end position="306"/>
    </location>
</feature>
<dbReference type="InterPro" id="IPR045702">
    <property type="entry name" value="DUF6060"/>
</dbReference>
<organism evidence="2 3">
    <name type="scientific">Apiospora marii</name>
    <dbReference type="NCBI Taxonomy" id="335849"/>
    <lineage>
        <taxon>Eukaryota</taxon>
        <taxon>Fungi</taxon>
        <taxon>Dikarya</taxon>
        <taxon>Ascomycota</taxon>
        <taxon>Pezizomycotina</taxon>
        <taxon>Sordariomycetes</taxon>
        <taxon>Xylariomycetidae</taxon>
        <taxon>Amphisphaeriales</taxon>
        <taxon>Apiosporaceae</taxon>
        <taxon>Apiospora</taxon>
    </lineage>
</organism>
<accession>A0ABR1SQ41</accession>
<evidence type="ECO:0000256" key="1">
    <source>
        <dbReference type="SAM" id="SignalP"/>
    </source>
</evidence>
<dbReference type="Proteomes" id="UP001396898">
    <property type="component" value="Unassembled WGS sequence"/>
</dbReference>
<dbReference type="Pfam" id="PF19535">
    <property type="entry name" value="DUF6060"/>
    <property type="match status" value="1"/>
</dbReference>
<evidence type="ECO:0000313" key="3">
    <source>
        <dbReference type="Proteomes" id="UP001396898"/>
    </source>
</evidence>